<proteinExistence type="predicted"/>
<dbReference type="Proteomes" id="UP000624709">
    <property type="component" value="Unassembled WGS sequence"/>
</dbReference>
<name>A0ABQ4BPG0_9ACTN</name>
<dbReference type="Pfam" id="PF12802">
    <property type="entry name" value="MarR_2"/>
    <property type="match status" value="1"/>
</dbReference>
<keyword evidence="2" id="KW-0238">DNA-binding</keyword>
<dbReference type="InterPro" id="IPR023187">
    <property type="entry name" value="Tscrpt_reg_MarR-type_CS"/>
</dbReference>
<dbReference type="PROSITE" id="PS50995">
    <property type="entry name" value="HTH_MARR_2"/>
    <property type="match status" value="1"/>
</dbReference>
<dbReference type="PANTHER" id="PTHR33164">
    <property type="entry name" value="TRANSCRIPTIONAL REGULATOR, MARR FAMILY"/>
    <property type="match status" value="1"/>
</dbReference>
<feature type="domain" description="HTH marR-type" evidence="4">
    <location>
        <begin position="1"/>
        <end position="138"/>
    </location>
</feature>
<dbReference type="InterPro" id="IPR000835">
    <property type="entry name" value="HTH_MarR-typ"/>
</dbReference>
<dbReference type="PANTHER" id="PTHR33164:SF43">
    <property type="entry name" value="HTH-TYPE TRANSCRIPTIONAL REPRESSOR YETL"/>
    <property type="match status" value="1"/>
</dbReference>
<dbReference type="InterPro" id="IPR036390">
    <property type="entry name" value="WH_DNA-bd_sf"/>
</dbReference>
<organism evidence="5 6">
    <name type="scientific">Actinoplanes palleronii</name>
    <dbReference type="NCBI Taxonomy" id="113570"/>
    <lineage>
        <taxon>Bacteria</taxon>
        <taxon>Bacillati</taxon>
        <taxon>Actinomycetota</taxon>
        <taxon>Actinomycetes</taxon>
        <taxon>Micromonosporales</taxon>
        <taxon>Micromonosporaceae</taxon>
        <taxon>Actinoplanes</taxon>
    </lineage>
</organism>
<dbReference type="PROSITE" id="PS01117">
    <property type="entry name" value="HTH_MARR_1"/>
    <property type="match status" value="1"/>
</dbReference>
<evidence type="ECO:0000256" key="2">
    <source>
        <dbReference type="ARBA" id="ARBA00023125"/>
    </source>
</evidence>
<evidence type="ECO:0000256" key="3">
    <source>
        <dbReference type="ARBA" id="ARBA00023163"/>
    </source>
</evidence>
<evidence type="ECO:0000313" key="5">
    <source>
        <dbReference type="EMBL" id="GIE72544.1"/>
    </source>
</evidence>
<comment type="caution">
    <text evidence="5">The sequence shown here is derived from an EMBL/GenBank/DDBJ whole genome shotgun (WGS) entry which is preliminary data.</text>
</comment>
<sequence length="148" mass="16239">MDEQAGPGDAWSQFVQAVFEVNSRINQAGEGIAGPLGQSSARWHVLGRAFRPQTVAAMAADMGHARQSVQRITDALERDGLIAYRPHPTDRRTQLVELTAPGRAVLEEIYQRQLAWSAGVTEQLGESTLRTLAMSLRDVSRTLSDPRS</sequence>
<protein>
    <submittedName>
        <fullName evidence="5">MarR family transcriptional regulator</fullName>
    </submittedName>
</protein>
<keyword evidence="6" id="KW-1185">Reference proteome</keyword>
<dbReference type="Gene3D" id="1.10.10.10">
    <property type="entry name" value="Winged helix-like DNA-binding domain superfamily/Winged helix DNA-binding domain"/>
    <property type="match status" value="1"/>
</dbReference>
<keyword evidence="3" id="KW-0804">Transcription</keyword>
<dbReference type="SMART" id="SM00347">
    <property type="entry name" value="HTH_MARR"/>
    <property type="match status" value="1"/>
</dbReference>
<reference evidence="5 6" key="1">
    <citation type="submission" date="2021-01" db="EMBL/GenBank/DDBJ databases">
        <title>Whole genome shotgun sequence of Actinoplanes palleronii NBRC 14916.</title>
        <authorList>
            <person name="Komaki H."/>
            <person name="Tamura T."/>
        </authorList>
    </citation>
    <scope>NUCLEOTIDE SEQUENCE [LARGE SCALE GENOMIC DNA]</scope>
    <source>
        <strain evidence="5 6">NBRC 14916</strain>
    </source>
</reference>
<evidence type="ECO:0000259" key="4">
    <source>
        <dbReference type="PROSITE" id="PS50995"/>
    </source>
</evidence>
<evidence type="ECO:0000256" key="1">
    <source>
        <dbReference type="ARBA" id="ARBA00023015"/>
    </source>
</evidence>
<keyword evidence="1" id="KW-0805">Transcription regulation</keyword>
<gene>
    <name evidence="5" type="ORF">Apa02nite_086520</name>
</gene>
<dbReference type="EMBL" id="BOMS01000147">
    <property type="protein sequence ID" value="GIE72544.1"/>
    <property type="molecule type" value="Genomic_DNA"/>
</dbReference>
<dbReference type="InterPro" id="IPR039422">
    <property type="entry name" value="MarR/SlyA-like"/>
</dbReference>
<dbReference type="InterPro" id="IPR036388">
    <property type="entry name" value="WH-like_DNA-bd_sf"/>
</dbReference>
<accession>A0ABQ4BPG0</accession>
<evidence type="ECO:0000313" key="6">
    <source>
        <dbReference type="Proteomes" id="UP000624709"/>
    </source>
</evidence>
<dbReference type="RefSeq" id="WP_203830253.1">
    <property type="nucleotide sequence ID" value="NZ_BAAATY010000053.1"/>
</dbReference>
<dbReference type="SUPFAM" id="SSF46785">
    <property type="entry name" value="Winged helix' DNA-binding domain"/>
    <property type="match status" value="1"/>
</dbReference>